<dbReference type="RefSeq" id="WP_151157653.1">
    <property type="nucleotide sequence ID" value="NZ_VZRA01000004.1"/>
</dbReference>
<reference evidence="2 3" key="1">
    <citation type="journal article" date="2020" name="Microorganisms">
        <title>Description of Three Novel Members in the Family Geobacteraceae, Oryzomonas japonicum gen. nov., sp. nov., Oryzomonas sagensis sp. nov., and Oryzomonas ruber sp. nov.</title>
        <authorList>
            <person name="Xu Z."/>
            <person name="Masuda Y."/>
            <person name="Hayakawa C."/>
            <person name="Ushijima N."/>
            <person name="Kawano K."/>
            <person name="Shiratori Y."/>
            <person name="Senoo K."/>
            <person name="Itoh H."/>
        </authorList>
    </citation>
    <scope>NUCLEOTIDE SEQUENCE [LARGE SCALE GENOMIC DNA]</scope>
    <source>
        <strain evidence="2 3">Red100</strain>
    </source>
</reference>
<dbReference type="EMBL" id="VZRA01000004">
    <property type="protein sequence ID" value="KAB0669022.1"/>
    <property type="molecule type" value="Genomic_DNA"/>
</dbReference>
<evidence type="ECO:0000256" key="1">
    <source>
        <dbReference type="SAM" id="SignalP"/>
    </source>
</evidence>
<comment type="caution">
    <text evidence="2">The sequence shown here is derived from an EMBL/GenBank/DDBJ whole genome shotgun (WGS) entry which is preliminary data.</text>
</comment>
<feature type="signal peptide" evidence="1">
    <location>
        <begin position="1"/>
        <end position="20"/>
    </location>
</feature>
<dbReference type="Proteomes" id="UP000798046">
    <property type="component" value="Unassembled WGS sequence"/>
</dbReference>
<sequence>MRKIIVTIVAIITIAAAAHAEQSNVYKCFGVQAVDPPVWKKIATLGLASEQTINIDTQFLVPVTVSGRDIEEAMDAQKILATEAMKLDASQIRAAQVTCTGPAGDVIHLAYDREHIGFRSRYQPAPAAAALEAAKTHAGTAYDQGVYQ</sequence>
<accession>A0ABQ6TL73</accession>
<keyword evidence="3" id="KW-1185">Reference proteome</keyword>
<evidence type="ECO:0000313" key="2">
    <source>
        <dbReference type="EMBL" id="KAB0669022.1"/>
    </source>
</evidence>
<protein>
    <submittedName>
        <fullName evidence="2">Uncharacterized protein</fullName>
    </submittedName>
</protein>
<name>A0ABQ6TL73_9BACT</name>
<evidence type="ECO:0000313" key="3">
    <source>
        <dbReference type="Proteomes" id="UP000798046"/>
    </source>
</evidence>
<proteinExistence type="predicted"/>
<keyword evidence="1" id="KW-0732">Signal</keyword>
<organism evidence="2 3">
    <name type="scientific">Oryzomonas sagensis</name>
    <dbReference type="NCBI Taxonomy" id="2603857"/>
    <lineage>
        <taxon>Bacteria</taxon>
        <taxon>Pseudomonadati</taxon>
        <taxon>Thermodesulfobacteriota</taxon>
        <taxon>Desulfuromonadia</taxon>
        <taxon>Geobacterales</taxon>
        <taxon>Geobacteraceae</taxon>
        <taxon>Oryzomonas</taxon>
    </lineage>
</organism>
<gene>
    <name evidence="2" type="ORF">F6V30_14390</name>
</gene>
<feature type="chain" id="PRO_5046573863" evidence="1">
    <location>
        <begin position="21"/>
        <end position="148"/>
    </location>
</feature>